<keyword evidence="3" id="KW-0813">Transport</keyword>
<dbReference type="Proteomes" id="UP000654257">
    <property type="component" value="Unassembled WGS sequence"/>
</dbReference>
<gene>
    <name evidence="7" type="ORF">GCM10007304_44230</name>
</gene>
<keyword evidence="8" id="KW-1185">Reference proteome</keyword>
<dbReference type="Gene3D" id="3.40.50.1980">
    <property type="entry name" value="Nitrogenase molybdenum iron protein domain"/>
    <property type="match status" value="2"/>
</dbReference>
<comment type="caution">
    <text evidence="7">The sequence shown here is derived from an EMBL/GenBank/DDBJ whole genome shotgun (WGS) entry which is preliminary data.</text>
</comment>
<dbReference type="InterPro" id="IPR051313">
    <property type="entry name" value="Bact_iron-sidero_bind"/>
</dbReference>
<dbReference type="CDD" id="cd01146">
    <property type="entry name" value="FhuD"/>
    <property type="match status" value="1"/>
</dbReference>
<proteinExistence type="inferred from homology"/>
<dbReference type="EMBL" id="BMCU01000006">
    <property type="protein sequence ID" value="GGG25525.1"/>
    <property type="molecule type" value="Genomic_DNA"/>
</dbReference>
<dbReference type="PROSITE" id="PS51257">
    <property type="entry name" value="PROKAR_LIPOPROTEIN"/>
    <property type="match status" value="1"/>
</dbReference>
<evidence type="ECO:0000256" key="4">
    <source>
        <dbReference type="ARBA" id="ARBA00022729"/>
    </source>
</evidence>
<dbReference type="PROSITE" id="PS50983">
    <property type="entry name" value="FE_B12_PBP"/>
    <property type="match status" value="1"/>
</dbReference>
<name>A0A917G7D5_9NOCA</name>
<protein>
    <submittedName>
        <fullName evidence="7">Iron ABC transporter substrate-binding protein</fullName>
    </submittedName>
</protein>
<sequence length="330" mass="34295">MRTRHRTIVAVAALTLLTAGCSSATDDASPSSTADASSAFPVTVTGALGSAEVTDRPERVVALSPTDADFVFALGVTPVAIDEGTSESGYQPWVEEHFGPDLPPLVRGVDGQISVEEIAALEPDLIVATKVFGLDRVYDQLSAIAPVVHYADNPSTESWQDATATVADALGVPDVGAEVVRTTETDITEAAQDYSALGRKTFTFFVGPVQDSVYVVNSDADAGARFLQQLGMAPTPFATSQPQSTIAGRALISYELLSQTDADVLIATGRPGTIDAFLADPGLRGLSAVERGAVVPLEPVPAQSIAFPSSLSLGWALTNIVPQLAAAAQR</sequence>
<dbReference type="GO" id="GO:1901678">
    <property type="term" value="P:iron coordination entity transport"/>
    <property type="evidence" value="ECO:0007669"/>
    <property type="project" value="UniProtKB-ARBA"/>
</dbReference>
<comment type="similarity">
    <text evidence="2">Belongs to the bacterial solute-binding protein 8 family.</text>
</comment>
<evidence type="ECO:0000259" key="6">
    <source>
        <dbReference type="PROSITE" id="PS50983"/>
    </source>
</evidence>
<dbReference type="Pfam" id="PF01497">
    <property type="entry name" value="Peripla_BP_2"/>
    <property type="match status" value="1"/>
</dbReference>
<evidence type="ECO:0000256" key="3">
    <source>
        <dbReference type="ARBA" id="ARBA00022448"/>
    </source>
</evidence>
<organism evidence="7 8">
    <name type="scientific">Rhodococcoides trifolii</name>
    <dbReference type="NCBI Taxonomy" id="908250"/>
    <lineage>
        <taxon>Bacteria</taxon>
        <taxon>Bacillati</taxon>
        <taxon>Actinomycetota</taxon>
        <taxon>Actinomycetes</taxon>
        <taxon>Mycobacteriales</taxon>
        <taxon>Nocardiaceae</taxon>
        <taxon>Rhodococcoides</taxon>
    </lineage>
</organism>
<evidence type="ECO:0000256" key="1">
    <source>
        <dbReference type="ARBA" id="ARBA00004196"/>
    </source>
</evidence>
<feature type="signal peptide" evidence="5">
    <location>
        <begin position="1"/>
        <end position="24"/>
    </location>
</feature>
<keyword evidence="4 5" id="KW-0732">Signal</keyword>
<reference evidence="7" key="1">
    <citation type="journal article" date="2014" name="Int. J. Syst. Evol. Microbiol.">
        <title>Complete genome sequence of Corynebacterium casei LMG S-19264T (=DSM 44701T), isolated from a smear-ripened cheese.</title>
        <authorList>
            <consortium name="US DOE Joint Genome Institute (JGI-PGF)"/>
            <person name="Walter F."/>
            <person name="Albersmeier A."/>
            <person name="Kalinowski J."/>
            <person name="Ruckert C."/>
        </authorList>
    </citation>
    <scope>NUCLEOTIDE SEQUENCE</scope>
    <source>
        <strain evidence="7">CCM 7905</strain>
    </source>
</reference>
<accession>A0A917G7D5</accession>
<evidence type="ECO:0000256" key="5">
    <source>
        <dbReference type="SAM" id="SignalP"/>
    </source>
</evidence>
<dbReference type="InterPro" id="IPR002491">
    <property type="entry name" value="ABC_transptr_periplasmic_BD"/>
</dbReference>
<dbReference type="GO" id="GO:0030288">
    <property type="term" value="C:outer membrane-bounded periplasmic space"/>
    <property type="evidence" value="ECO:0007669"/>
    <property type="project" value="TreeGrafter"/>
</dbReference>
<dbReference type="SUPFAM" id="SSF53807">
    <property type="entry name" value="Helical backbone' metal receptor"/>
    <property type="match status" value="1"/>
</dbReference>
<dbReference type="RefSeq" id="WP_188547093.1">
    <property type="nucleotide sequence ID" value="NZ_BMCU01000006.1"/>
</dbReference>
<evidence type="ECO:0000313" key="7">
    <source>
        <dbReference type="EMBL" id="GGG25525.1"/>
    </source>
</evidence>
<dbReference type="AlphaFoldDB" id="A0A917G7D5"/>
<comment type="subcellular location">
    <subcellularLocation>
        <location evidence="1">Cell envelope</location>
    </subcellularLocation>
</comment>
<dbReference type="PANTHER" id="PTHR30532:SF24">
    <property type="entry name" value="FERRIC ENTEROBACTIN-BINDING PERIPLASMIC PROTEIN FEPB"/>
    <property type="match status" value="1"/>
</dbReference>
<reference evidence="7" key="2">
    <citation type="submission" date="2020-09" db="EMBL/GenBank/DDBJ databases">
        <authorList>
            <person name="Sun Q."/>
            <person name="Sedlacek I."/>
        </authorList>
    </citation>
    <scope>NUCLEOTIDE SEQUENCE</scope>
    <source>
        <strain evidence="7">CCM 7905</strain>
    </source>
</reference>
<evidence type="ECO:0000256" key="2">
    <source>
        <dbReference type="ARBA" id="ARBA00008814"/>
    </source>
</evidence>
<dbReference type="PANTHER" id="PTHR30532">
    <property type="entry name" value="IRON III DICITRATE-BINDING PERIPLASMIC PROTEIN"/>
    <property type="match status" value="1"/>
</dbReference>
<feature type="domain" description="Fe/B12 periplasmic-binding" evidence="6">
    <location>
        <begin position="59"/>
        <end position="328"/>
    </location>
</feature>
<evidence type="ECO:0000313" key="8">
    <source>
        <dbReference type="Proteomes" id="UP000654257"/>
    </source>
</evidence>
<feature type="chain" id="PRO_5037001426" evidence="5">
    <location>
        <begin position="25"/>
        <end position="330"/>
    </location>
</feature>